<keyword evidence="2" id="KW-1185">Reference proteome</keyword>
<evidence type="ECO:0000313" key="1">
    <source>
        <dbReference type="EMBL" id="CAG8754877.1"/>
    </source>
</evidence>
<proteinExistence type="predicted"/>
<dbReference type="EMBL" id="CAJVPP010027035">
    <property type="protein sequence ID" value="CAG8754877.1"/>
    <property type="molecule type" value="Genomic_DNA"/>
</dbReference>
<gene>
    <name evidence="1" type="ORF">FMOSSE_LOCUS16841</name>
</gene>
<comment type="caution">
    <text evidence="1">The sequence shown here is derived from an EMBL/GenBank/DDBJ whole genome shotgun (WGS) entry which is preliminary data.</text>
</comment>
<sequence>MCEYMNGSRIARRSQVGARYFDEFRSHFWERPEDPFDRIRNMNIYNRKCSRRGSSPTPSIEE</sequence>
<name>A0A9N9IZ50_FUNMO</name>
<dbReference type="Proteomes" id="UP000789375">
    <property type="component" value="Unassembled WGS sequence"/>
</dbReference>
<protein>
    <submittedName>
        <fullName evidence="1">7263_t:CDS:1</fullName>
    </submittedName>
</protein>
<reference evidence="1" key="1">
    <citation type="submission" date="2021-06" db="EMBL/GenBank/DDBJ databases">
        <authorList>
            <person name="Kallberg Y."/>
            <person name="Tangrot J."/>
            <person name="Rosling A."/>
        </authorList>
    </citation>
    <scope>NUCLEOTIDE SEQUENCE</scope>
    <source>
        <strain evidence="1">87-6 pot B 2015</strain>
    </source>
</reference>
<organism evidence="1 2">
    <name type="scientific">Funneliformis mosseae</name>
    <name type="common">Endomycorrhizal fungus</name>
    <name type="synonym">Glomus mosseae</name>
    <dbReference type="NCBI Taxonomy" id="27381"/>
    <lineage>
        <taxon>Eukaryota</taxon>
        <taxon>Fungi</taxon>
        <taxon>Fungi incertae sedis</taxon>
        <taxon>Mucoromycota</taxon>
        <taxon>Glomeromycotina</taxon>
        <taxon>Glomeromycetes</taxon>
        <taxon>Glomerales</taxon>
        <taxon>Glomeraceae</taxon>
        <taxon>Funneliformis</taxon>
    </lineage>
</organism>
<dbReference type="AlphaFoldDB" id="A0A9N9IZ50"/>
<feature type="non-terminal residue" evidence="1">
    <location>
        <position position="62"/>
    </location>
</feature>
<accession>A0A9N9IZ50</accession>
<evidence type="ECO:0000313" key="2">
    <source>
        <dbReference type="Proteomes" id="UP000789375"/>
    </source>
</evidence>